<keyword evidence="3" id="KW-1185">Reference proteome</keyword>
<evidence type="ECO:0000313" key="2">
    <source>
        <dbReference type="EMBL" id="MCQ4922172.1"/>
    </source>
</evidence>
<protein>
    <submittedName>
        <fullName evidence="2">Uncharacterized protein</fullName>
    </submittedName>
</protein>
<dbReference type="Proteomes" id="UP001524478">
    <property type="component" value="Unassembled WGS sequence"/>
</dbReference>
<dbReference type="EMBL" id="JANGAC010000002">
    <property type="protein sequence ID" value="MCQ4922172.1"/>
    <property type="molecule type" value="Genomic_DNA"/>
</dbReference>
<reference evidence="2 3" key="1">
    <citation type="submission" date="2022-06" db="EMBL/GenBank/DDBJ databases">
        <title>Isolation of gut microbiota from human fecal samples.</title>
        <authorList>
            <person name="Pamer E.G."/>
            <person name="Barat B."/>
            <person name="Waligurski E."/>
            <person name="Medina S."/>
            <person name="Paddock L."/>
            <person name="Mostad J."/>
        </authorList>
    </citation>
    <scope>NUCLEOTIDE SEQUENCE [LARGE SCALE GENOMIC DNA]</scope>
    <source>
        <strain evidence="2 3">DFI.7.95</strain>
    </source>
</reference>
<feature type="transmembrane region" description="Helical" evidence="1">
    <location>
        <begin position="37"/>
        <end position="56"/>
    </location>
</feature>
<feature type="transmembrane region" description="Helical" evidence="1">
    <location>
        <begin position="6"/>
        <end position="25"/>
    </location>
</feature>
<keyword evidence="1" id="KW-1133">Transmembrane helix</keyword>
<keyword evidence="1" id="KW-0812">Transmembrane</keyword>
<gene>
    <name evidence="2" type="ORF">NE686_03690</name>
</gene>
<sequence length="194" mass="21476">MKANKITSHICIGIAIATFIIMCILSNQTNLKLYYDAVLAIFGSALLSSVVAYLAYKNQLREAKIDLFTELLSGYGAYARFFDYYSGGTLDISKVHSEAYGSLDRFFSKHSLYSALLGNNVVILDQLAQAAKSLNTLNGEVILLTKFSPSDREFYHQHKIVKETLSVLESNLISIGAEIISKSFGITSTYNMDI</sequence>
<comment type="caution">
    <text evidence="2">The sequence shown here is derived from an EMBL/GenBank/DDBJ whole genome shotgun (WGS) entry which is preliminary data.</text>
</comment>
<evidence type="ECO:0000256" key="1">
    <source>
        <dbReference type="SAM" id="Phobius"/>
    </source>
</evidence>
<evidence type="ECO:0000313" key="3">
    <source>
        <dbReference type="Proteomes" id="UP001524478"/>
    </source>
</evidence>
<organism evidence="2 3">
    <name type="scientific">Tissierella carlieri</name>
    <dbReference type="NCBI Taxonomy" id="689904"/>
    <lineage>
        <taxon>Bacteria</taxon>
        <taxon>Bacillati</taxon>
        <taxon>Bacillota</taxon>
        <taxon>Tissierellia</taxon>
        <taxon>Tissierellales</taxon>
        <taxon>Tissierellaceae</taxon>
        <taxon>Tissierella</taxon>
    </lineage>
</organism>
<proteinExistence type="predicted"/>
<dbReference type="RefSeq" id="WP_256310465.1">
    <property type="nucleotide sequence ID" value="NZ_JANGAC010000002.1"/>
</dbReference>
<keyword evidence="1" id="KW-0472">Membrane</keyword>
<accession>A0ABT1S825</accession>
<name>A0ABT1S825_9FIRM</name>